<dbReference type="Proteomes" id="UP000799423">
    <property type="component" value="Unassembled WGS sequence"/>
</dbReference>
<organism evidence="2 3">
    <name type="scientific">Plenodomus tracheiphilus IPT5</name>
    <dbReference type="NCBI Taxonomy" id="1408161"/>
    <lineage>
        <taxon>Eukaryota</taxon>
        <taxon>Fungi</taxon>
        <taxon>Dikarya</taxon>
        <taxon>Ascomycota</taxon>
        <taxon>Pezizomycotina</taxon>
        <taxon>Dothideomycetes</taxon>
        <taxon>Pleosporomycetidae</taxon>
        <taxon>Pleosporales</taxon>
        <taxon>Pleosporineae</taxon>
        <taxon>Leptosphaeriaceae</taxon>
        <taxon>Plenodomus</taxon>
    </lineage>
</organism>
<gene>
    <name evidence="2" type="ORF">T440DRAFT_463758</name>
</gene>
<evidence type="ECO:0000256" key="1">
    <source>
        <dbReference type="SAM" id="MobiDB-lite"/>
    </source>
</evidence>
<sequence>MPRQLPWASKAGSSRTQVKAPPRPAKKPRMVSDIDDDFFDGTRLAGSKKGKERSVDPDDDLTNLAVEPTTPSTNLLRRNPHSADRAPSSSPPPIADLDEPTIEPMRKGVSKFDLRDDEWMMVEDEFLETAKLFTRHLHIAEYERLKEKIEAKKQEAEIARPVVPNTKLSFQSAIKEKAKVQEKKQRNAIRDVFANQDEDLESFTTRTSFSRPIHPPAASDSNSDNGDLDAIRPPPRHALPSKSALASISNRHPTTGLQKTPTTSSSSKPSTLAQPNPNPHQTAPPPSFKNPVLPTTTTTTTKPRTRPQPRTTPFDMLDDYAPKNHPPQTPSKEPLRHATPVPKQPGRVFFPATSSAERNPHRTSAIGKSAHMTTGSGDWGVRNTVNSTTGTSSDGAERLAKRKVEREKEDRETDGDKARRKVVRLDDIPTFLF</sequence>
<reference evidence="2" key="1">
    <citation type="submission" date="2020-01" db="EMBL/GenBank/DDBJ databases">
        <authorList>
            <consortium name="DOE Joint Genome Institute"/>
            <person name="Haridas S."/>
            <person name="Albert R."/>
            <person name="Binder M."/>
            <person name="Bloem J."/>
            <person name="Labutti K."/>
            <person name="Salamov A."/>
            <person name="Andreopoulos B."/>
            <person name="Baker S.E."/>
            <person name="Barry K."/>
            <person name="Bills G."/>
            <person name="Bluhm B.H."/>
            <person name="Cannon C."/>
            <person name="Castanera R."/>
            <person name="Culley D.E."/>
            <person name="Daum C."/>
            <person name="Ezra D."/>
            <person name="Gonzalez J.B."/>
            <person name="Henrissat B."/>
            <person name="Kuo A."/>
            <person name="Liang C."/>
            <person name="Lipzen A."/>
            <person name="Lutzoni F."/>
            <person name="Magnuson J."/>
            <person name="Mondo S."/>
            <person name="Nolan M."/>
            <person name="Ohm R."/>
            <person name="Pangilinan J."/>
            <person name="Park H.-J."/>
            <person name="Ramirez L."/>
            <person name="Alfaro M."/>
            <person name="Sun H."/>
            <person name="Tritt A."/>
            <person name="Yoshinaga Y."/>
            <person name="Zwiers L.-H."/>
            <person name="Turgeon B.G."/>
            <person name="Goodwin S.B."/>
            <person name="Spatafora J.W."/>
            <person name="Crous P.W."/>
            <person name="Grigoriev I.V."/>
        </authorList>
    </citation>
    <scope>NUCLEOTIDE SEQUENCE</scope>
    <source>
        <strain evidence="2">IPT5</strain>
    </source>
</reference>
<feature type="compositionally biased region" description="Low complexity" evidence="1">
    <location>
        <begin position="294"/>
        <end position="313"/>
    </location>
</feature>
<dbReference type="AlphaFoldDB" id="A0A6A7BM04"/>
<feature type="compositionally biased region" description="Pro residues" evidence="1">
    <location>
        <begin position="276"/>
        <end position="288"/>
    </location>
</feature>
<name>A0A6A7BM04_9PLEO</name>
<evidence type="ECO:0000313" key="2">
    <source>
        <dbReference type="EMBL" id="KAF2856413.1"/>
    </source>
</evidence>
<protein>
    <submittedName>
        <fullName evidence="2">Uncharacterized protein</fullName>
    </submittedName>
</protein>
<feature type="compositionally biased region" description="Low complexity" evidence="1">
    <location>
        <begin position="259"/>
        <end position="275"/>
    </location>
</feature>
<feature type="region of interest" description="Disordered" evidence="1">
    <location>
        <begin position="1"/>
        <end position="103"/>
    </location>
</feature>
<proteinExistence type="predicted"/>
<keyword evidence="3" id="KW-1185">Reference proteome</keyword>
<feature type="compositionally biased region" description="Basic and acidic residues" evidence="1">
    <location>
        <begin position="395"/>
        <end position="419"/>
    </location>
</feature>
<evidence type="ECO:0000313" key="3">
    <source>
        <dbReference type="Proteomes" id="UP000799423"/>
    </source>
</evidence>
<feature type="region of interest" description="Disordered" evidence="1">
    <location>
        <begin position="203"/>
        <end position="419"/>
    </location>
</feature>
<feature type="compositionally biased region" description="Polar residues" evidence="1">
    <location>
        <begin position="383"/>
        <end position="394"/>
    </location>
</feature>
<feature type="compositionally biased region" description="Polar residues" evidence="1">
    <location>
        <begin position="244"/>
        <end position="258"/>
    </location>
</feature>
<accession>A0A6A7BM04</accession>
<dbReference type="OrthoDB" id="5374569at2759"/>
<dbReference type="EMBL" id="MU006289">
    <property type="protein sequence ID" value="KAF2856413.1"/>
    <property type="molecule type" value="Genomic_DNA"/>
</dbReference>